<accession>A0A822Z3U9</accession>
<proteinExistence type="predicted"/>
<comment type="caution">
    <text evidence="3">The sequence shown here is derived from an EMBL/GenBank/DDBJ whole genome shotgun (WGS) entry which is preliminary data.</text>
</comment>
<dbReference type="GO" id="GO:0009451">
    <property type="term" value="P:RNA modification"/>
    <property type="evidence" value="ECO:0007669"/>
    <property type="project" value="InterPro"/>
</dbReference>
<dbReference type="EMBL" id="DUZY01000005">
    <property type="protein sequence ID" value="DAD39477.1"/>
    <property type="molecule type" value="Genomic_DNA"/>
</dbReference>
<keyword evidence="4" id="KW-1185">Reference proteome</keyword>
<sequence>MEQWRAEVVALWEKGKSLFIVSHLEMENRVVAARNLSPLKKSLSSRQQLMDLGLWVSAGKAFHAESITIGVDSDVGIGTSLVSMYSKCRDIVGSHRVFDEMPDRNLVTCNAMIRGCSRNGDMGSASFSFERMLEKTEVTWAEMIDGYARNGVIIAARRLFNCSPHEMRNLVTWTVMIDGYVRIGQLKTARQLFEEMPQRNCYSW</sequence>
<keyword evidence="1" id="KW-0677">Repeat</keyword>
<dbReference type="InterPro" id="IPR002885">
    <property type="entry name" value="PPR_rpt"/>
</dbReference>
<dbReference type="PROSITE" id="PS51375">
    <property type="entry name" value="PPR"/>
    <property type="match status" value="2"/>
</dbReference>
<dbReference type="Proteomes" id="UP000607653">
    <property type="component" value="Unassembled WGS sequence"/>
</dbReference>
<dbReference type="NCBIfam" id="TIGR00756">
    <property type="entry name" value="PPR"/>
    <property type="match status" value="2"/>
</dbReference>
<evidence type="ECO:0000313" key="4">
    <source>
        <dbReference type="Proteomes" id="UP000607653"/>
    </source>
</evidence>
<dbReference type="PANTHER" id="PTHR47926">
    <property type="entry name" value="PENTATRICOPEPTIDE REPEAT-CONTAINING PROTEIN"/>
    <property type="match status" value="1"/>
</dbReference>
<dbReference type="InterPro" id="IPR011990">
    <property type="entry name" value="TPR-like_helical_dom_sf"/>
</dbReference>
<gene>
    <name evidence="3" type="ORF">HUJ06_013800</name>
</gene>
<dbReference type="Pfam" id="PF13041">
    <property type="entry name" value="PPR_2"/>
    <property type="match status" value="1"/>
</dbReference>
<organism evidence="3 4">
    <name type="scientific">Nelumbo nucifera</name>
    <name type="common">Sacred lotus</name>
    <dbReference type="NCBI Taxonomy" id="4432"/>
    <lineage>
        <taxon>Eukaryota</taxon>
        <taxon>Viridiplantae</taxon>
        <taxon>Streptophyta</taxon>
        <taxon>Embryophyta</taxon>
        <taxon>Tracheophyta</taxon>
        <taxon>Spermatophyta</taxon>
        <taxon>Magnoliopsida</taxon>
        <taxon>Proteales</taxon>
        <taxon>Nelumbonaceae</taxon>
        <taxon>Nelumbo</taxon>
    </lineage>
</organism>
<dbReference type="InterPro" id="IPR046960">
    <property type="entry name" value="PPR_At4g14850-like_plant"/>
</dbReference>
<dbReference type="AlphaFoldDB" id="A0A822Z3U9"/>
<feature type="repeat" description="PPR" evidence="2">
    <location>
        <begin position="169"/>
        <end position="203"/>
    </location>
</feature>
<dbReference type="GO" id="GO:0003723">
    <property type="term" value="F:RNA binding"/>
    <property type="evidence" value="ECO:0007669"/>
    <property type="project" value="InterPro"/>
</dbReference>
<reference evidence="3 4" key="1">
    <citation type="journal article" date="2020" name="Mol. Biol. Evol.">
        <title>Distinct Expression and Methylation Patterns for Genes with Different Fates following a Single Whole-Genome Duplication in Flowering Plants.</title>
        <authorList>
            <person name="Shi T."/>
            <person name="Rahmani R.S."/>
            <person name="Gugger P.F."/>
            <person name="Wang M."/>
            <person name="Li H."/>
            <person name="Zhang Y."/>
            <person name="Li Z."/>
            <person name="Wang Q."/>
            <person name="Van de Peer Y."/>
            <person name="Marchal K."/>
            <person name="Chen J."/>
        </authorList>
    </citation>
    <scope>NUCLEOTIDE SEQUENCE [LARGE SCALE GENOMIC DNA]</scope>
    <source>
        <tissue evidence="3">Leaf</tissue>
    </source>
</reference>
<name>A0A822Z3U9_NELNU</name>
<evidence type="ECO:0000256" key="2">
    <source>
        <dbReference type="PROSITE-ProRule" id="PRU00708"/>
    </source>
</evidence>
<dbReference type="Gene3D" id="1.25.40.10">
    <property type="entry name" value="Tetratricopeptide repeat domain"/>
    <property type="match status" value="2"/>
</dbReference>
<evidence type="ECO:0008006" key="5">
    <source>
        <dbReference type="Google" id="ProtNLM"/>
    </source>
</evidence>
<feature type="repeat" description="PPR" evidence="2">
    <location>
        <begin position="105"/>
        <end position="135"/>
    </location>
</feature>
<dbReference type="Pfam" id="PF01535">
    <property type="entry name" value="PPR"/>
    <property type="match status" value="3"/>
</dbReference>
<evidence type="ECO:0000256" key="1">
    <source>
        <dbReference type="ARBA" id="ARBA00022737"/>
    </source>
</evidence>
<evidence type="ECO:0000313" key="3">
    <source>
        <dbReference type="EMBL" id="DAD39477.1"/>
    </source>
</evidence>
<protein>
    <recommendedName>
        <fullName evidence="5">Pentatricopeptide repeat-containing protein</fullName>
    </recommendedName>
</protein>
<dbReference type="PANTHER" id="PTHR47926:SF363">
    <property type="entry name" value="PENTATRICOPEPTIDE REPEAT-CONTAINING PROTEIN"/>
    <property type="match status" value="1"/>
</dbReference>